<comment type="similarity">
    <text evidence="1">Belongs to the ComF/GntX family.</text>
</comment>
<feature type="non-terminal residue" evidence="3">
    <location>
        <position position="1"/>
    </location>
</feature>
<dbReference type="InterPro" id="IPR029057">
    <property type="entry name" value="PRTase-like"/>
</dbReference>
<organism evidence="3">
    <name type="scientific">human gut metagenome</name>
    <dbReference type="NCBI Taxonomy" id="408170"/>
    <lineage>
        <taxon>unclassified sequences</taxon>
        <taxon>metagenomes</taxon>
        <taxon>organismal metagenomes</taxon>
    </lineage>
</organism>
<dbReference type="Gene3D" id="3.40.50.2020">
    <property type="match status" value="1"/>
</dbReference>
<dbReference type="InterPro" id="IPR000836">
    <property type="entry name" value="PRTase_dom"/>
</dbReference>
<dbReference type="Pfam" id="PF00156">
    <property type="entry name" value="Pribosyltran"/>
    <property type="match status" value="1"/>
</dbReference>
<gene>
    <name evidence="3" type="ORF">LEA_05580</name>
</gene>
<dbReference type="PANTHER" id="PTHR47505:SF1">
    <property type="entry name" value="DNA UTILIZATION PROTEIN YHGH"/>
    <property type="match status" value="1"/>
</dbReference>
<comment type="caution">
    <text evidence="3">The sequence shown here is derived from an EMBL/GenBank/DDBJ whole genome shotgun (WGS) entry which is preliminary data.</text>
</comment>
<dbReference type="InterPro" id="IPR051910">
    <property type="entry name" value="ComF/GntX_DNA_util-trans"/>
</dbReference>
<dbReference type="CDD" id="cd06223">
    <property type="entry name" value="PRTases_typeI"/>
    <property type="match status" value="1"/>
</dbReference>
<protein>
    <submittedName>
        <fullName evidence="3">Competence protein F</fullName>
    </submittedName>
</protein>
<evidence type="ECO:0000256" key="1">
    <source>
        <dbReference type="ARBA" id="ARBA00008007"/>
    </source>
</evidence>
<dbReference type="PANTHER" id="PTHR47505">
    <property type="entry name" value="DNA UTILIZATION PROTEIN YHGH"/>
    <property type="match status" value="1"/>
</dbReference>
<dbReference type="SUPFAM" id="SSF53271">
    <property type="entry name" value="PRTase-like"/>
    <property type="match status" value="1"/>
</dbReference>
<dbReference type="AlphaFoldDB" id="K1U916"/>
<proteinExistence type="inferred from homology"/>
<name>K1U916_9ZZZZ</name>
<evidence type="ECO:0000259" key="2">
    <source>
        <dbReference type="Pfam" id="PF00156"/>
    </source>
</evidence>
<dbReference type="EMBL" id="AJWY01003636">
    <property type="protein sequence ID" value="EKC74765.1"/>
    <property type="molecule type" value="Genomic_DNA"/>
</dbReference>
<accession>K1U916</accession>
<sequence length="85" mass="9214">PCREMLVKLYDVPRQHTLPGNKRRGNVFGIFATAEEFSYLDGKTILLADDIKTTGSTLSECAKMLKIAGAKEVCAVTAAIAKRIG</sequence>
<feature type="domain" description="Phosphoribosyltransferase" evidence="2">
    <location>
        <begin position="35"/>
        <end position="79"/>
    </location>
</feature>
<evidence type="ECO:0000313" key="3">
    <source>
        <dbReference type="EMBL" id="EKC74765.1"/>
    </source>
</evidence>
<reference evidence="3" key="1">
    <citation type="journal article" date="2013" name="Environ. Microbiol.">
        <title>Microbiota from the distal guts of lean and obese adolescents exhibit partial functional redundancy besides clear differences in community structure.</title>
        <authorList>
            <person name="Ferrer M."/>
            <person name="Ruiz A."/>
            <person name="Lanza F."/>
            <person name="Haange S.B."/>
            <person name="Oberbach A."/>
            <person name="Till H."/>
            <person name="Bargiela R."/>
            <person name="Campoy C."/>
            <person name="Segura M.T."/>
            <person name="Richter M."/>
            <person name="von Bergen M."/>
            <person name="Seifert J."/>
            <person name="Suarez A."/>
        </authorList>
    </citation>
    <scope>NUCLEOTIDE SEQUENCE</scope>
</reference>